<dbReference type="PANTHER" id="PTHR12598">
    <property type="entry name" value="COPPER HOMEOSTASIS PROTEIN CUTC"/>
    <property type="match status" value="1"/>
</dbReference>
<name>A0A8E2EGU6_9PEZI</name>
<dbReference type="PANTHER" id="PTHR12598:SF0">
    <property type="entry name" value="COPPER HOMEOSTASIS PROTEIN CUTC HOMOLOG"/>
    <property type="match status" value="1"/>
</dbReference>
<comment type="similarity">
    <text evidence="1">Belongs to the CutC family.</text>
</comment>
<reference evidence="3 4" key="1">
    <citation type="journal article" date="2016" name="Nat. Commun.">
        <title>Ectomycorrhizal ecology is imprinted in the genome of the dominant symbiotic fungus Cenococcum geophilum.</title>
        <authorList>
            <consortium name="DOE Joint Genome Institute"/>
            <person name="Peter M."/>
            <person name="Kohler A."/>
            <person name="Ohm R.A."/>
            <person name="Kuo A."/>
            <person name="Krutzmann J."/>
            <person name="Morin E."/>
            <person name="Arend M."/>
            <person name="Barry K.W."/>
            <person name="Binder M."/>
            <person name="Choi C."/>
            <person name="Clum A."/>
            <person name="Copeland A."/>
            <person name="Grisel N."/>
            <person name="Haridas S."/>
            <person name="Kipfer T."/>
            <person name="LaButti K."/>
            <person name="Lindquist E."/>
            <person name="Lipzen A."/>
            <person name="Maire R."/>
            <person name="Meier B."/>
            <person name="Mihaltcheva S."/>
            <person name="Molinier V."/>
            <person name="Murat C."/>
            <person name="Poggeler S."/>
            <person name="Quandt C.A."/>
            <person name="Sperisen C."/>
            <person name="Tritt A."/>
            <person name="Tisserant E."/>
            <person name="Crous P.W."/>
            <person name="Henrissat B."/>
            <person name="Nehls U."/>
            <person name="Egli S."/>
            <person name="Spatafora J.W."/>
            <person name="Grigoriev I.V."/>
            <person name="Martin F.M."/>
        </authorList>
    </citation>
    <scope>NUCLEOTIDE SEQUENCE [LARGE SCALE GENOMIC DNA]</scope>
    <source>
        <strain evidence="3 4">CBS 459.81</strain>
    </source>
</reference>
<dbReference type="Gene3D" id="3.20.20.380">
    <property type="entry name" value="Copper homeostasis (CutC) domain"/>
    <property type="match status" value="1"/>
</dbReference>
<gene>
    <name evidence="3" type="ORF">K432DRAFT_414477</name>
</gene>
<dbReference type="SUPFAM" id="SSF110395">
    <property type="entry name" value="CutC-like"/>
    <property type="match status" value="1"/>
</dbReference>
<dbReference type="Pfam" id="PF03932">
    <property type="entry name" value="CutC"/>
    <property type="match status" value="1"/>
</dbReference>
<dbReference type="EMBL" id="KV744853">
    <property type="protein sequence ID" value="OCK83767.1"/>
    <property type="molecule type" value="Genomic_DNA"/>
</dbReference>
<dbReference type="AlphaFoldDB" id="A0A8E2EGU6"/>
<dbReference type="Proteomes" id="UP000250266">
    <property type="component" value="Unassembled WGS sequence"/>
</dbReference>
<protein>
    <recommendedName>
        <fullName evidence="2">Copper homeostasis protein cutC homolog</fullName>
    </recommendedName>
</protein>
<evidence type="ECO:0000313" key="4">
    <source>
        <dbReference type="Proteomes" id="UP000250266"/>
    </source>
</evidence>
<dbReference type="InterPro" id="IPR036822">
    <property type="entry name" value="CutC-like_dom_sf"/>
</dbReference>
<dbReference type="GO" id="GO:0005507">
    <property type="term" value="F:copper ion binding"/>
    <property type="evidence" value="ECO:0007669"/>
    <property type="project" value="TreeGrafter"/>
</dbReference>
<accession>A0A8E2EGU6</accession>
<dbReference type="OrthoDB" id="7392499at2759"/>
<organism evidence="3 4">
    <name type="scientific">Lepidopterella palustris CBS 459.81</name>
    <dbReference type="NCBI Taxonomy" id="1314670"/>
    <lineage>
        <taxon>Eukaryota</taxon>
        <taxon>Fungi</taxon>
        <taxon>Dikarya</taxon>
        <taxon>Ascomycota</taxon>
        <taxon>Pezizomycotina</taxon>
        <taxon>Dothideomycetes</taxon>
        <taxon>Pleosporomycetidae</taxon>
        <taxon>Mytilinidiales</taxon>
        <taxon>Argynnaceae</taxon>
        <taxon>Lepidopterella</taxon>
    </lineage>
</organism>
<evidence type="ECO:0000256" key="2">
    <source>
        <dbReference type="ARBA" id="ARBA00019014"/>
    </source>
</evidence>
<evidence type="ECO:0000313" key="3">
    <source>
        <dbReference type="EMBL" id="OCK83767.1"/>
    </source>
</evidence>
<keyword evidence="4" id="KW-1185">Reference proteome</keyword>
<sequence>MLEIACFNPASALIAQKASADRIELCVGGTSPALNTLKAMQEQINIPTYVMIRPRVGGFVYDDGEIGEMRNEIERSEDAEGGLTEERIRCWWNGRGHCRVCSIGHLAKRRIWGRRWARLSIAVLKSILTSGGQANTVQGAVKVGELNRQLGGSVSFILGGGTNLLWYHSAVIIDKWGDADETEVKRLRDVLGKRRNDVGG</sequence>
<evidence type="ECO:0000256" key="1">
    <source>
        <dbReference type="ARBA" id="ARBA00007768"/>
    </source>
</evidence>
<dbReference type="InterPro" id="IPR005627">
    <property type="entry name" value="CutC-like"/>
</dbReference>
<proteinExistence type="inferred from homology"/>